<sequence length="410" mass="45314">MTTGNVKQQRIKDKNIGIATLLAFAMIPMSGFATDIYIPSLPGMTHALSISNSQAQLTLSLFLISYGLSQLFIGGLLDSFGRYRIALVAMLIFCASCVTIANTHNIYVIYAMRVLHGITIAAMVVSKRAFIVDLYKGEQLKHYLSLFTIIWSTGPIVAPFIGGYLEVNFGWESNFYFLGGFAAVLLLMELIFSGETIQHTTPFHPAKILSIYYGMIRTGSFILGIVMLGLAYSMVMVYNMSGPFIIEHYFNLSPVITGYCSLFLGFAWMVGGFLGKGMINKPFVKKMSINVMLQLAAALLLLVMFSLYGGLWTILVFAFLVHVGAGFTYNNYFTFCLQIFPKNAGIAGGLTGGLCYVIVSMLSYGLIYVLPAEDGRHLSFSYVFLILVSALVMYRVFLLYRKRKAIGDGQ</sequence>
<dbReference type="AlphaFoldDB" id="A0A1T5P933"/>
<dbReference type="InterPro" id="IPR011701">
    <property type="entry name" value="MFS"/>
</dbReference>
<dbReference type="Gene3D" id="1.20.1720.10">
    <property type="entry name" value="Multidrug resistance protein D"/>
    <property type="match status" value="1"/>
</dbReference>
<feature type="domain" description="Major facilitator superfamily (MFS) profile" evidence="7">
    <location>
        <begin position="19"/>
        <end position="406"/>
    </location>
</feature>
<dbReference type="PANTHER" id="PTHR23502:SF132">
    <property type="entry name" value="POLYAMINE TRANSPORTER 2-RELATED"/>
    <property type="match status" value="1"/>
</dbReference>
<gene>
    <name evidence="8" type="ORF">SAMN05660461_5143</name>
</gene>
<reference evidence="8 9" key="1">
    <citation type="submission" date="2017-02" db="EMBL/GenBank/DDBJ databases">
        <authorList>
            <person name="Peterson S.W."/>
        </authorList>
    </citation>
    <scope>NUCLEOTIDE SEQUENCE [LARGE SCALE GENOMIC DNA]</scope>
    <source>
        <strain evidence="8 9">DSM 18108</strain>
    </source>
</reference>
<feature type="transmembrane region" description="Helical" evidence="6">
    <location>
        <begin position="344"/>
        <end position="367"/>
    </location>
</feature>
<feature type="transmembrane region" description="Helical" evidence="6">
    <location>
        <begin position="143"/>
        <end position="162"/>
    </location>
</feature>
<dbReference type="GO" id="GO:0005886">
    <property type="term" value="C:plasma membrane"/>
    <property type="evidence" value="ECO:0007669"/>
    <property type="project" value="TreeGrafter"/>
</dbReference>
<keyword evidence="9" id="KW-1185">Reference proteome</keyword>
<feature type="transmembrane region" description="Helical" evidence="6">
    <location>
        <begin position="84"/>
        <end position="101"/>
    </location>
</feature>
<dbReference type="GO" id="GO:0015385">
    <property type="term" value="F:sodium:proton antiporter activity"/>
    <property type="evidence" value="ECO:0007669"/>
    <property type="project" value="TreeGrafter"/>
</dbReference>
<keyword evidence="4 6" id="KW-1133">Transmembrane helix</keyword>
<dbReference type="STRING" id="393003.SAMN05660461_5143"/>
<dbReference type="Pfam" id="PF07690">
    <property type="entry name" value="MFS_1"/>
    <property type="match status" value="1"/>
</dbReference>
<feature type="transmembrane region" description="Helical" evidence="6">
    <location>
        <begin position="16"/>
        <end position="38"/>
    </location>
</feature>
<feature type="transmembrane region" description="Helical" evidence="6">
    <location>
        <begin position="255"/>
        <end position="275"/>
    </location>
</feature>
<dbReference type="InterPro" id="IPR020846">
    <property type="entry name" value="MFS_dom"/>
</dbReference>
<comment type="subcellular location">
    <subcellularLocation>
        <location evidence="1">Membrane</location>
        <topology evidence="1">Multi-pass membrane protein</topology>
    </subcellularLocation>
</comment>
<evidence type="ECO:0000313" key="9">
    <source>
        <dbReference type="Proteomes" id="UP000190166"/>
    </source>
</evidence>
<evidence type="ECO:0000256" key="1">
    <source>
        <dbReference type="ARBA" id="ARBA00004141"/>
    </source>
</evidence>
<organism evidence="8 9">
    <name type="scientific">Chitinophaga ginsengisegetis</name>
    <dbReference type="NCBI Taxonomy" id="393003"/>
    <lineage>
        <taxon>Bacteria</taxon>
        <taxon>Pseudomonadati</taxon>
        <taxon>Bacteroidota</taxon>
        <taxon>Chitinophagia</taxon>
        <taxon>Chitinophagales</taxon>
        <taxon>Chitinophagaceae</taxon>
        <taxon>Chitinophaga</taxon>
    </lineage>
</organism>
<evidence type="ECO:0000256" key="5">
    <source>
        <dbReference type="ARBA" id="ARBA00023136"/>
    </source>
</evidence>
<feature type="transmembrane region" description="Helical" evidence="6">
    <location>
        <begin position="311"/>
        <end position="332"/>
    </location>
</feature>
<feature type="transmembrane region" description="Helical" evidence="6">
    <location>
        <begin position="379"/>
        <end position="400"/>
    </location>
</feature>
<keyword evidence="5 6" id="KW-0472">Membrane</keyword>
<accession>A0A1T5P933</accession>
<dbReference type="PROSITE" id="PS50850">
    <property type="entry name" value="MFS"/>
    <property type="match status" value="1"/>
</dbReference>
<dbReference type="Proteomes" id="UP000190166">
    <property type="component" value="Unassembled WGS sequence"/>
</dbReference>
<dbReference type="GO" id="GO:1990961">
    <property type="term" value="P:xenobiotic detoxification by transmembrane export across the plasma membrane"/>
    <property type="evidence" value="ECO:0007669"/>
    <property type="project" value="TreeGrafter"/>
</dbReference>
<feature type="transmembrane region" description="Helical" evidence="6">
    <location>
        <begin position="107"/>
        <end position="131"/>
    </location>
</feature>
<dbReference type="SUPFAM" id="SSF103473">
    <property type="entry name" value="MFS general substrate transporter"/>
    <property type="match status" value="1"/>
</dbReference>
<dbReference type="EMBL" id="FUZZ01000004">
    <property type="protein sequence ID" value="SKD09260.1"/>
    <property type="molecule type" value="Genomic_DNA"/>
</dbReference>
<evidence type="ECO:0000256" key="4">
    <source>
        <dbReference type="ARBA" id="ARBA00022989"/>
    </source>
</evidence>
<proteinExistence type="predicted"/>
<evidence type="ECO:0000313" key="8">
    <source>
        <dbReference type="EMBL" id="SKD09260.1"/>
    </source>
</evidence>
<dbReference type="InterPro" id="IPR036259">
    <property type="entry name" value="MFS_trans_sf"/>
</dbReference>
<evidence type="ECO:0000256" key="2">
    <source>
        <dbReference type="ARBA" id="ARBA00022448"/>
    </source>
</evidence>
<feature type="transmembrane region" description="Helical" evidence="6">
    <location>
        <begin position="212"/>
        <end position="235"/>
    </location>
</feature>
<name>A0A1T5P933_9BACT</name>
<keyword evidence="2" id="KW-0813">Transport</keyword>
<feature type="transmembrane region" description="Helical" evidence="6">
    <location>
        <begin position="58"/>
        <end position="77"/>
    </location>
</feature>
<keyword evidence="3 6" id="KW-0812">Transmembrane</keyword>
<evidence type="ECO:0000259" key="7">
    <source>
        <dbReference type="PROSITE" id="PS50850"/>
    </source>
</evidence>
<evidence type="ECO:0000256" key="3">
    <source>
        <dbReference type="ARBA" id="ARBA00022692"/>
    </source>
</evidence>
<evidence type="ECO:0000256" key="6">
    <source>
        <dbReference type="SAM" id="Phobius"/>
    </source>
</evidence>
<dbReference type="RefSeq" id="WP_079472400.1">
    <property type="nucleotide sequence ID" value="NZ_FUZZ01000004.1"/>
</dbReference>
<feature type="transmembrane region" description="Helical" evidence="6">
    <location>
        <begin position="287"/>
        <end position="305"/>
    </location>
</feature>
<feature type="transmembrane region" description="Helical" evidence="6">
    <location>
        <begin position="174"/>
        <end position="192"/>
    </location>
</feature>
<protein>
    <submittedName>
        <fullName evidence="8">Predicted arabinose efflux permease, MFS family</fullName>
    </submittedName>
</protein>
<dbReference type="PANTHER" id="PTHR23502">
    <property type="entry name" value="MAJOR FACILITATOR SUPERFAMILY"/>
    <property type="match status" value="1"/>
</dbReference>